<gene>
    <name evidence="2" type="ORF">HK097_009524</name>
</gene>
<evidence type="ECO:0000313" key="2">
    <source>
        <dbReference type="EMBL" id="KAJ3049490.1"/>
    </source>
</evidence>
<evidence type="ECO:0000256" key="1">
    <source>
        <dbReference type="SAM" id="MobiDB-lite"/>
    </source>
</evidence>
<keyword evidence="3" id="KW-1185">Reference proteome</keyword>
<name>A0AAD5SGZ6_9FUNG</name>
<feature type="compositionally biased region" description="Basic residues" evidence="1">
    <location>
        <begin position="147"/>
        <end position="160"/>
    </location>
</feature>
<dbReference type="EMBL" id="JADGJD010000637">
    <property type="protein sequence ID" value="KAJ3049490.1"/>
    <property type="molecule type" value="Genomic_DNA"/>
</dbReference>
<feature type="compositionally biased region" description="Polar residues" evidence="1">
    <location>
        <begin position="165"/>
        <end position="176"/>
    </location>
</feature>
<dbReference type="Proteomes" id="UP001212841">
    <property type="component" value="Unassembled WGS sequence"/>
</dbReference>
<proteinExistence type="predicted"/>
<protein>
    <submittedName>
        <fullName evidence="2">Uncharacterized protein</fullName>
    </submittedName>
</protein>
<feature type="region of interest" description="Disordered" evidence="1">
    <location>
        <begin position="119"/>
        <end position="176"/>
    </location>
</feature>
<evidence type="ECO:0000313" key="3">
    <source>
        <dbReference type="Proteomes" id="UP001212841"/>
    </source>
</evidence>
<accession>A0AAD5SGZ6</accession>
<comment type="caution">
    <text evidence="2">The sequence shown here is derived from an EMBL/GenBank/DDBJ whole genome shotgun (WGS) entry which is preliminary data.</text>
</comment>
<dbReference type="AlphaFoldDB" id="A0AAD5SGZ6"/>
<reference evidence="2" key="1">
    <citation type="submission" date="2020-05" db="EMBL/GenBank/DDBJ databases">
        <title>Phylogenomic resolution of chytrid fungi.</title>
        <authorList>
            <person name="Stajich J.E."/>
            <person name="Amses K."/>
            <person name="Simmons R."/>
            <person name="Seto K."/>
            <person name="Myers J."/>
            <person name="Bonds A."/>
            <person name="Quandt C.A."/>
            <person name="Barry K."/>
            <person name="Liu P."/>
            <person name="Grigoriev I."/>
            <person name="Longcore J.E."/>
            <person name="James T.Y."/>
        </authorList>
    </citation>
    <scope>NUCLEOTIDE SEQUENCE</scope>
    <source>
        <strain evidence="2">JEL0318</strain>
    </source>
</reference>
<organism evidence="2 3">
    <name type="scientific">Rhizophlyctis rosea</name>
    <dbReference type="NCBI Taxonomy" id="64517"/>
    <lineage>
        <taxon>Eukaryota</taxon>
        <taxon>Fungi</taxon>
        <taxon>Fungi incertae sedis</taxon>
        <taxon>Chytridiomycota</taxon>
        <taxon>Chytridiomycota incertae sedis</taxon>
        <taxon>Chytridiomycetes</taxon>
        <taxon>Rhizophlyctidales</taxon>
        <taxon>Rhizophlyctidaceae</taxon>
        <taxon>Rhizophlyctis</taxon>
    </lineage>
</organism>
<sequence>MDEANPLSDFTITGTLADPTPAMVAEPPKLISFERTCANTLASLLSLHTLSNLIILSRVKFTRPEVEVSLSAETQSAVQGLLGQHTAALTSVACFDTTASFDLSSLKCVRLARQRFEHLPGRPENDSAAKTSRSARKRKASEDPSSQKKKKQTKGVKNKHRMNDQTDTPANGQNTTQDESELFEAAADVKIAQADINEMLTADVDDRTAKQSQLLRDHITGFVPAMPDVPRTVIKTRPLRKKWASTFQNLACNDENLTCHHGSREVLEDKPFLADSKDIDSVSGVSPKKRAYLHSLSISERGDDDDRELSPLARKVRKTKDLLVEAGTDEPDLLVQAGTLDSHELAKKDDAASPNAPQVSIPAVLAFRPSDRQYHTYPTPAPYRRKIGDLRCVNSDSLAGFEKLKNAGRVIRMYGWNRETGEGHAEEKFSAILLRTL</sequence>